<feature type="domain" description="Glutamine amidotransferase" evidence="1">
    <location>
        <begin position="58"/>
        <end position="203"/>
    </location>
</feature>
<dbReference type="Proteomes" id="UP000020766">
    <property type="component" value="Unassembled WGS sequence"/>
</dbReference>
<evidence type="ECO:0000259" key="1">
    <source>
        <dbReference type="Pfam" id="PF00117"/>
    </source>
</evidence>
<dbReference type="SUPFAM" id="SSF52317">
    <property type="entry name" value="Class I glutamine amidotransferase-like"/>
    <property type="match status" value="1"/>
</dbReference>
<protein>
    <submittedName>
        <fullName evidence="2">Glutamine amidotransferase</fullName>
    </submittedName>
</protein>
<dbReference type="InterPro" id="IPR017926">
    <property type="entry name" value="GATASE"/>
</dbReference>
<proteinExistence type="predicted"/>
<comment type="caution">
    <text evidence="2">The sequence shown here is derived from an EMBL/GenBank/DDBJ whole genome shotgun (WGS) entry which is preliminary data.</text>
</comment>
<dbReference type="NCBIfam" id="NF006562">
    <property type="entry name" value="PRK09065.1"/>
    <property type="match status" value="1"/>
</dbReference>
<keyword evidence="3" id="KW-1185">Reference proteome</keyword>
<dbReference type="PATRIC" id="fig|1457173.3.peg.3180"/>
<dbReference type="Gene3D" id="3.40.50.880">
    <property type="match status" value="1"/>
</dbReference>
<keyword evidence="2" id="KW-0315">Glutamine amidotransferase</keyword>
<dbReference type="PROSITE" id="PS51273">
    <property type="entry name" value="GATASE_TYPE_1"/>
    <property type="match status" value="1"/>
</dbReference>
<dbReference type="RefSeq" id="WP_051519641.1">
    <property type="nucleotide sequence ID" value="NZ_JBOK01000023.1"/>
</dbReference>
<dbReference type="GO" id="GO:0005829">
    <property type="term" value="C:cytosol"/>
    <property type="evidence" value="ECO:0007669"/>
    <property type="project" value="TreeGrafter"/>
</dbReference>
<dbReference type="InterPro" id="IPR029062">
    <property type="entry name" value="Class_I_gatase-like"/>
</dbReference>
<dbReference type="GO" id="GO:0016740">
    <property type="term" value="F:transferase activity"/>
    <property type="evidence" value="ECO:0007669"/>
    <property type="project" value="UniProtKB-KW"/>
</dbReference>
<dbReference type="EMBL" id="JBOK01000023">
    <property type="protein sequence ID" value="EXU78920.1"/>
    <property type="molecule type" value="Genomic_DNA"/>
</dbReference>
<dbReference type="PANTHER" id="PTHR42695:SF5">
    <property type="entry name" value="GLUTAMINE AMIDOTRANSFERASE YLR126C-RELATED"/>
    <property type="match status" value="1"/>
</dbReference>
<evidence type="ECO:0000313" key="2">
    <source>
        <dbReference type="EMBL" id="EXU78920.1"/>
    </source>
</evidence>
<name>A0A014NYG0_9BURK</name>
<gene>
    <name evidence="2" type="ORF">AX13_08815</name>
</gene>
<dbReference type="AlphaFoldDB" id="A0A014NYG0"/>
<dbReference type="CDD" id="cd01741">
    <property type="entry name" value="GATase1_1"/>
    <property type="match status" value="1"/>
</dbReference>
<organism evidence="2 3">
    <name type="scientific">Comamonas aquatica DA1877</name>
    <dbReference type="NCBI Taxonomy" id="1457173"/>
    <lineage>
        <taxon>Bacteria</taxon>
        <taxon>Pseudomonadati</taxon>
        <taxon>Pseudomonadota</taxon>
        <taxon>Betaproteobacteria</taxon>
        <taxon>Burkholderiales</taxon>
        <taxon>Comamonadaceae</taxon>
        <taxon>Comamonas</taxon>
    </lineage>
</organism>
<accession>A0A014NYG0</accession>
<dbReference type="PANTHER" id="PTHR42695">
    <property type="entry name" value="GLUTAMINE AMIDOTRANSFERASE YLR126C-RELATED"/>
    <property type="match status" value="1"/>
</dbReference>
<evidence type="ECO:0000313" key="3">
    <source>
        <dbReference type="Proteomes" id="UP000020766"/>
    </source>
</evidence>
<keyword evidence="2" id="KW-0808">Transferase</keyword>
<dbReference type="PRINTS" id="PR00096">
    <property type="entry name" value="GATASE"/>
</dbReference>
<sequence length="255" mass="28190">MPTLYIVKTGSTFDHIAQSLGDFEQWIAEGLHPPELLPAERLRLAVIHAPSCRYATLHYPEATDCAGVVISGSHAMVTDHAPWMQDLQSWLRPVCDAGVPVLGICFGHQILAHLLGGEVGPHPAGLELGTIPVAVQADVSHDPLWRHMPGCFDAQAVHYQSVRQLPPEARVLAGNSHEAHHAFRWRHNVWGVQFHPEFSAAAMQAYIDHIPHTAWPRSGRSRPHCDDTPQAAQLLQHFARHVQQQAALRAHSLAH</sequence>
<dbReference type="STRING" id="225991.MA05_10600"/>
<reference evidence="2 3" key="1">
    <citation type="submission" date="2014-01" db="EMBL/GenBank/DDBJ databases">
        <title>Interspecies Systems Biology Uncovers Metabolites Affecting C. elegans Gene Expression and Life History Traits.</title>
        <authorList>
            <person name="Watson E."/>
            <person name="Macneil L.T."/>
            <person name="Ritter A.D."/>
            <person name="Yilmaz L.S."/>
            <person name="Rosebrock A.P."/>
            <person name="Caudy A.A."/>
            <person name="Walhout A.J."/>
        </authorList>
    </citation>
    <scope>NUCLEOTIDE SEQUENCE [LARGE SCALE GENOMIC DNA]</scope>
    <source>
        <strain evidence="2 3">DA1877</strain>
    </source>
</reference>
<dbReference type="Pfam" id="PF00117">
    <property type="entry name" value="GATase"/>
    <property type="match status" value="1"/>
</dbReference>
<dbReference type="InterPro" id="IPR044992">
    <property type="entry name" value="ChyE-like"/>
</dbReference>